<feature type="compositionally biased region" description="Basic and acidic residues" evidence="1">
    <location>
        <begin position="98"/>
        <end position="114"/>
    </location>
</feature>
<evidence type="ECO:0000256" key="1">
    <source>
        <dbReference type="SAM" id="MobiDB-lite"/>
    </source>
</evidence>
<accession>A0A8H3J302</accession>
<feature type="region of interest" description="Disordered" evidence="1">
    <location>
        <begin position="42"/>
        <end position="87"/>
    </location>
</feature>
<dbReference type="Proteomes" id="UP000664203">
    <property type="component" value="Unassembled WGS sequence"/>
</dbReference>
<gene>
    <name evidence="2" type="ORF">ALECFALPRED_008209</name>
</gene>
<protein>
    <submittedName>
        <fullName evidence="2">Uncharacterized protein</fullName>
    </submittedName>
</protein>
<feature type="region of interest" description="Disordered" evidence="1">
    <location>
        <begin position="132"/>
        <end position="192"/>
    </location>
</feature>
<name>A0A8H3J302_9LECA</name>
<evidence type="ECO:0000313" key="2">
    <source>
        <dbReference type="EMBL" id="CAF9939659.1"/>
    </source>
</evidence>
<evidence type="ECO:0000313" key="3">
    <source>
        <dbReference type="Proteomes" id="UP000664203"/>
    </source>
</evidence>
<sequence length="242" mass="26938">MPTYVPTCDPLGRVDLRGLIKKPRGGGVRTYLTGMVCSVCHSGHHQRDNDAARRSKQNRQHDQSVRRVDLEPAEQQNGRAVTREGDDVELAEILGNRATEHPPHEEAPVDQGEQRIGRPQEGFEQNEITLSSRRRGTNGDGGYTEQEEAQEAANTLTPGESDAWVLKEIRHNHRKDDAPNGRASRCEGHGHGSFLEEVMTDYREGWGKNEAGRNAKKDSLAEKELVELGTKAGEHHGDDEQK</sequence>
<organism evidence="2 3">
    <name type="scientific">Alectoria fallacina</name>
    <dbReference type="NCBI Taxonomy" id="1903189"/>
    <lineage>
        <taxon>Eukaryota</taxon>
        <taxon>Fungi</taxon>
        <taxon>Dikarya</taxon>
        <taxon>Ascomycota</taxon>
        <taxon>Pezizomycotina</taxon>
        <taxon>Lecanoromycetes</taxon>
        <taxon>OSLEUM clade</taxon>
        <taxon>Lecanoromycetidae</taxon>
        <taxon>Lecanorales</taxon>
        <taxon>Lecanorineae</taxon>
        <taxon>Parmeliaceae</taxon>
        <taxon>Alectoria</taxon>
    </lineage>
</organism>
<feature type="compositionally biased region" description="Basic and acidic residues" evidence="1">
    <location>
        <begin position="165"/>
        <end position="190"/>
    </location>
</feature>
<reference evidence="2" key="1">
    <citation type="submission" date="2021-03" db="EMBL/GenBank/DDBJ databases">
        <authorList>
            <person name="Tagirdzhanova G."/>
        </authorList>
    </citation>
    <scope>NUCLEOTIDE SEQUENCE</scope>
</reference>
<dbReference type="EMBL" id="CAJPDR010000559">
    <property type="protein sequence ID" value="CAF9939659.1"/>
    <property type="molecule type" value="Genomic_DNA"/>
</dbReference>
<feature type="region of interest" description="Disordered" evidence="1">
    <location>
        <begin position="95"/>
        <end position="114"/>
    </location>
</feature>
<dbReference type="AlphaFoldDB" id="A0A8H3J302"/>
<keyword evidence="3" id="KW-1185">Reference proteome</keyword>
<feature type="region of interest" description="Disordered" evidence="1">
    <location>
        <begin position="207"/>
        <end position="242"/>
    </location>
</feature>
<comment type="caution">
    <text evidence="2">The sequence shown here is derived from an EMBL/GenBank/DDBJ whole genome shotgun (WGS) entry which is preliminary data.</text>
</comment>
<proteinExistence type="predicted"/>
<feature type="compositionally biased region" description="Basic and acidic residues" evidence="1">
    <location>
        <begin position="45"/>
        <end position="70"/>
    </location>
</feature>